<evidence type="ECO:0000256" key="10">
    <source>
        <dbReference type="SAM" id="Phobius"/>
    </source>
</evidence>
<evidence type="ECO:0000256" key="4">
    <source>
        <dbReference type="ARBA" id="ARBA00022475"/>
    </source>
</evidence>
<organism evidence="12 13">
    <name type="scientific">Clostridium grantii DSM 8605</name>
    <dbReference type="NCBI Taxonomy" id="1121316"/>
    <lineage>
        <taxon>Bacteria</taxon>
        <taxon>Bacillati</taxon>
        <taxon>Bacillota</taxon>
        <taxon>Clostridia</taxon>
        <taxon>Eubacteriales</taxon>
        <taxon>Clostridiaceae</taxon>
        <taxon>Clostridium</taxon>
    </lineage>
</organism>
<dbReference type="AlphaFoldDB" id="A0A1M5RIC1"/>
<feature type="transmembrane region" description="Helical" evidence="10">
    <location>
        <begin position="220"/>
        <end position="239"/>
    </location>
</feature>
<dbReference type="Pfam" id="PF00482">
    <property type="entry name" value="T2SSF"/>
    <property type="match status" value="2"/>
</dbReference>
<evidence type="ECO:0000313" key="13">
    <source>
        <dbReference type="Proteomes" id="UP000184447"/>
    </source>
</evidence>
<dbReference type="OrthoDB" id="9805682at2"/>
<protein>
    <submittedName>
        <fullName evidence="12">Type IV pilus assembly protein PilC</fullName>
    </submittedName>
</protein>
<evidence type="ECO:0000259" key="11">
    <source>
        <dbReference type="Pfam" id="PF00482"/>
    </source>
</evidence>
<feature type="domain" description="Type II secretion system protein GspF" evidence="11">
    <location>
        <begin position="271"/>
        <end position="393"/>
    </location>
</feature>
<feature type="transmembrane region" description="Helical" evidence="10">
    <location>
        <begin position="169"/>
        <end position="194"/>
    </location>
</feature>
<feature type="domain" description="Type II secretion system protein GspF" evidence="11">
    <location>
        <begin position="69"/>
        <end position="191"/>
    </location>
</feature>
<dbReference type="Proteomes" id="UP000184447">
    <property type="component" value="Unassembled WGS sequence"/>
</dbReference>
<evidence type="ECO:0000256" key="7">
    <source>
        <dbReference type="ARBA" id="ARBA00022989"/>
    </source>
</evidence>
<dbReference type="InterPro" id="IPR042094">
    <property type="entry name" value="T2SS_GspF_sf"/>
</dbReference>
<evidence type="ECO:0000256" key="6">
    <source>
        <dbReference type="ARBA" id="ARBA00022692"/>
    </source>
</evidence>
<dbReference type="InterPro" id="IPR001992">
    <property type="entry name" value="T2SS_GspF/T4SS_PilC_CS"/>
</dbReference>
<dbReference type="EMBL" id="FQXM01000003">
    <property type="protein sequence ID" value="SHH26067.1"/>
    <property type="molecule type" value="Genomic_DNA"/>
</dbReference>
<dbReference type="RefSeq" id="WP_073336770.1">
    <property type="nucleotide sequence ID" value="NZ_FQXM01000003.1"/>
</dbReference>
<dbReference type="GO" id="GO:0009306">
    <property type="term" value="P:protein secretion"/>
    <property type="evidence" value="ECO:0007669"/>
    <property type="project" value="InterPro"/>
</dbReference>
<comment type="subcellular location">
    <subcellularLocation>
        <location evidence="1">Cell inner membrane</location>
        <topology evidence="1">Multi-pass membrane protein</topology>
    </subcellularLocation>
    <subcellularLocation>
        <location evidence="9">Cell membrane</location>
        <topology evidence="9">Multi-pass membrane protein</topology>
    </subcellularLocation>
</comment>
<keyword evidence="7 10" id="KW-1133">Transmembrane helix</keyword>
<name>A0A1M5RIC1_9CLOT</name>
<dbReference type="Gene3D" id="1.20.81.30">
    <property type="entry name" value="Type II secretion system (T2SS), domain F"/>
    <property type="match status" value="2"/>
</dbReference>
<keyword evidence="4" id="KW-1003">Cell membrane</keyword>
<dbReference type="PANTHER" id="PTHR30012">
    <property type="entry name" value="GENERAL SECRETION PATHWAY PROTEIN"/>
    <property type="match status" value="1"/>
</dbReference>
<evidence type="ECO:0000256" key="8">
    <source>
        <dbReference type="ARBA" id="ARBA00023136"/>
    </source>
</evidence>
<accession>A0A1M5RIC1</accession>
<evidence type="ECO:0000256" key="1">
    <source>
        <dbReference type="ARBA" id="ARBA00004429"/>
    </source>
</evidence>
<dbReference type="InterPro" id="IPR018076">
    <property type="entry name" value="T2SS_GspF_dom"/>
</dbReference>
<comment type="similarity">
    <text evidence="2 9">Belongs to the GSP F family.</text>
</comment>
<sequence>MALYKYKASTKSGEKIDGKIEASSKEEVIQNIRANNYYPISVKEIVLQKEIELPSIFNKVSSKDISIMCRQFYTLLNAGSNILNTVNILKSQAENKTLQKSLNGVYDDIQKGSTVSASMRKFPKTFPLLLVNMIESGEETGNLTRILFKMTEHYEKEYKLNSKVKSAMVYPAFLGVAAVGVVIFMMTFILPTFISMFEGSSVELPGITQFLLNLSSAMTTYWYLFIGGTIGLIVGTNLYSKTETGERVIETIKLNFPGFKNLNKKIITSRFTQNLSIALFSGVTMIDAIEIVSSLLGNKFIQKKLMDARDEVIKGETLSDSLERMKFFPPMMVSMVSIGEESGSLDDILEKTAEFYDREVEDGLGRMVTMIEPLMIIIMGGLVGFIVLAIALPMFDMYSTI</sequence>
<reference evidence="12 13" key="1">
    <citation type="submission" date="2016-11" db="EMBL/GenBank/DDBJ databases">
        <authorList>
            <person name="Jaros S."/>
            <person name="Januszkiewicz K."/>
            <person name="Wedrychowicz H."/>
        </authorList>
    </citation>
    <scope>NUCLEOTIDE SEQUENCE [LARGE SCALE GENOMIC DNA]</scope>
    <source>
        <strain evidence="12 13">DSM 8605</strain>
    </source>
</reference>
<evidence type="ECO:0000256" key="5">
    <source>
        <dbReference type="ARBA" id="ARBA00022519"/>
    </source>
</evidence>
<gene>
    <name evidence="12" type="ORF">SAMN02745207_00551</name>
</gene>
<keyword evidence="5" id="KW-0997">Cell inner membrane</keyword>
<keyword evidence="6 9" id="KW-0812">Transmembrane</keyword>
<keyword evidence="3 9" id="KW-0813">Transport</keyword>
<feature type="transmembrane region" description="Helical" evidence="10">
    <location>
        <begin position="374"/>
        <end position="395"/>
    </location>
</feature>
<evidence type="ECO:0000256" key="2">
    <source>
        <dbReference type="ARBA" id="ARBA00005745"/>
    </source>
</evidence>
<evidence type="ECO:0000313" key="12">
    <source>
        <dbReference type="EMBL" id="SHH26067.1"/>
    </source>
</evidence>
<dbReference type="GO" id="GO:0005886">
    <property type="term" value="C:plasma membrane"/>
    <property type="evidence" value="ECO:0007669"/>
    <property type="project" value="UniProtKB-SubCell"/>
</dbReference>
<evidence type="ECO:0000256" key="9">
    <source>
        <dbReference type="RuleBase" id="RU003923"/>
    </source>
</evidence>
<keyword evidence="8 10" id="KW-0472">Membrane</keyword>
<dbReference type="InterPro" id="IPR003004">
    <property type="entry name" value="GspF/PilC"/>
</dbReference>
<dbReference type="PROSITE" id="PS00874">
    <property type="entry name" value="T2SP_F"/>
    <property type="match status" value="1"/>
</dbReference>
<dbReference type="PRINTS" id="PR00812">
    <property type="entry name" value="BCTERIALGSPF"/>
</dbReference>
<keyword evidence="13" id="KW-1185">Reference proteome</keyword>
<dbReference type="STRING" id="1121316.SAMN02745207_00551"/>
<proteinExistence type="inferred from homology"/>
<dbReference type="FunFam" id="1.20.81.30:FF:000001">
    <property type="entry name" value="Type II secretion system protein F"/>
    <property type="match status" value="2"/>
</dbReference>
<dbReference type="PANTHER" id="PTHR30012:SF0">
    <property type="entry name" value="TYPE II SECRETION SYSTEM PROTEIN F-RELATED"/>
    <property type="match status" value="1"/>
</dbReference>
<evidence type="ECO:0000256" key="3">
    <source>
        <dbReference type="ARBA" id="ARBA00022448"/>
    </source>
</evidence>